<proteinExistence type="predicted"/>
<dbReference type="GO" id="GO:0016887">
    <property type="term" value="F:ATP hydrolysis activity"/>
    <property type="evidence" value="ECO:0007669"/>
    <property type="project" value="InterPro"/>
</dbReference>
<evidence type="ECO:0000256" key="1">
    <source>
        <dbReference type="ARBA" id="ARBA00022741"/>
    </source>
</evidence>
<dbReference type="InterPro" id="IPR005654">
    <property type="entry name" value="ATPase_AFG1-like"/>
</dbReference>
<dbReference type="Pfam" id="PF03969">
    <property type="entry name" value="AFG1_ATPase"/>
    <property type="match status" value="1"/>
</dbReference>
<accession>A0A382L7T0</accession>
<dbReference type="PANTHER" id="PTHR12169">
    <property type="entry name" value="ATPASE N2B"/>
    <property type="match status" value="1"/>
</dbReference>
<keyword evidence="2" id="KW-0067">ATP-binding</keyword>
<dbReference type="GO" id="GO:0005524">
    <property type="term" value="F:ATP binding"/>
    <property type="evidence" value="ECO:0007669"/>
    <property type="project" value="UniProtKB-KW"/>
</dbReference>
<dbReference type="GO" id="GO:0005737">
    <property type="term" value="C:cytoplasm"/>
    <property type="evidence" value="ECO:0007669"/>
    <property type="project" value="TreeGrafter"/>
</dbReference>
<dbReference type="AlphaFoldDB" id="A0A382L7T0"/>
<dbReference type="GO" id="GO:0051301">
    <property type="term" value="P:cell division"/>
    <property type="evidence" value="ECO:0007669"/>
    <property type="project" value="TreeGrafter"/>
</dbReference>
<evidence type="ECO:0008006" key="4">
    <source>
        <dbReference type="Google" id="ProtNLM"/>
    </source>
</evidence>
<dbReference type="Gene3D" id="3.40.50.300">
    <property type="entry name" value="P-loop containing nucleotide triphosphate hydrolases"/>
    <property type="match status" value="1"/>
</dbReference>
<dbReference type="GO" id="GO:0032153">
    <property type="term" value="C:cell division site"/>
    <property type="evidence" value="ECO:0007669"/>
    <property type="project" value="TreeGrafter"/>
</dbReference>
<dbReference type="PANTHER" id="PTHR12169:SF6">
    <property type="entry name" value="AFG1-LIKE ATPASE"/>
    <property type="match status" value="1"/>
</dbReference>
<keyword evidence="1" id="KW-0547">Nucleotide-binding</keyword>
<evidence type="ECO:0000256" key="2">
    <source>
        <dbReference type="ARBA" id="ARBA00022840"/>
    </source>
</evidence>
<organism evidence="3">
    <name type="scientific">marine metagenome</name>
    <dbReference type="NCBI Taxonomy" id="408172"/>
    <lineage>
        <taxon>unclassified sequences</taxon>
        <taxon>metagenomes</taxon>
        <taxon>ecological metagenomes</taxon>
    </lineage>
</organism>
<dbReference type="EMBL" id="UINC01085288">
    <property type="protein sequence ID" value="SVC32689.1"/>
    <property type="molecule type" value="Genomic_DNA"/>
</dbReference>
<feature type="non-terminal residue" evidence="3">
    <location>
        <position position="1"/>
    </location>
</feature>
<gene>
    <name evidence="3" type="ORF">METZ01_LOCUS285543</name>
</gene>
<evidence type="ECO:0000313" key="3">
    <source>
        <dbReference type="EMBL" id="SVC32689.1"/>
    </source>
</evidence>
<sequence>THFYRFMERIHQELTRHQGVVNPLDKVASELALEYEIICFDEFFVSDITDAMILAGILEGLFSRGVVLVATSNVAPAALYQDGLQRSKFLPAIALLEKHTEVVNLDSGIDYRLRALQSASLYHSPLGADSESRLTKAFQSLSPDRVTPGAEIEIEGRAIKTRSLAANMVWFDFAELCDGPRSTRDYIELSKLFQTVLISNVPVFGLKMEDQARRFIGLIDEFYDHNVKLVLSAEQPIVNLYQGSRLAFEFRRTESRLQEMQSTAYLSREHRA</sequence>
<dbReference type="SUPFAM" id="SSF52540">
    <property type="entry name" value="P-loop containing nucleoside triphosphate hydrolases"/>
    <property type="match status" value="1"/>
</dbReference>
<protein>
    <recommendedName>
        <fullName evidence="4">Cell division protein ZapE</fullName>
    </recommendedName>
</protein>
<name>A0A382L7T0_9ZZZZ</name>
<reference evidence="3" key="1">
    <citation type="submission" date="2018-05" db="EMBL/GenBank/DDBJ databases">
        <authorList>
            <person name="Lanie J.A."/>
            <person name="Ng W.-L."/>
            <person name="Kazmierczak K.M."/>
            <person name="Andrzejewski T.M."/>
            <person name="Davidsen T.M."/>
            <person name="Wayne K.J."/>
            <person name="Tettelin H."/>
            <person name="Glass J.I."/>
            <person name="Rusch D."/>
            <person name="Podicherti R."/>
            <person name="Tsui H.-C.T."/>
            <person name="Winkler M.E."/>
        </authorList>
    </citation>
    <scope>NUCLEOTIDE SEQUENCE</scope>
</reference>
<dbReference type="InterPro" id="IPR027417">
    <property type="entry name" value="P-loop_NTPase"/>
</dbReference>
<dbReference type="NCBIfam" id="NF040713">
    <property type="entry name" value="ZapE"/>
    <property type="match status" value="1"/>
</dbReference>